<dbReference type="FunFam" id="3.40.50.1970:FF:000003">
    <property type="entry name" value="Alcohol dehydrogenase, iron-containing"/>
    <property type="match status" value="1"/>
</dbReference>
<proteinExistence type="predicted"/>
<evidence type="ECO:0000259" key="2">
    <source>
        <dbReference type="Pfam" id="PF00465"/>
    </source>
</evidence>
<dbReference type="GO" id="GO:0004022">
    <property type="term" value="F:alcohol dehydrogenase (NAD+) activity"/>
    <property type="evidence" value="ECO:0007669"/>
    <property type="project" value="UniProtKB-ARBA"/>
</dbReference>
<dbReference type="Proteomes" id="UP000050430">
    <property type="component" value="Unassembled WGS sequence"/>
</dbReference>
<sequence length="392" mass="42040">MSFTYHIPTRILFGAGTLNALETENLPGKKALIVISAGKSMRKNGYLDRVTSLLTKQGVSYVVFDKILPNPIKAHVMEAADLARKEGCDFIIGLGGGSSIDSAKSIAVMVKNPGDYWDYVGGGTGKGLPTTNGALPVVAITTTAGTGTEADPWTVITQEETHEKIGFGNIHTFPVLSIVDPELMLTVPPELTAYQGFDAFFHSVEGYLATIATPVSDVMALKSIELVAKYLPDAVKDGSNVEARTQVALANTLAGMVESISSCTSEHSMEHALSAYHPEIAHGAGLIMLSEAYHSFFLDKAPERYFDMARAMGETVDGLKPADGAKAFVKGLLKLQKACNVDNLKMSAFGVKLDEIPTLAENTRHAMAGLFKMDPYTLSLDETEQIIKAAYK</sequence>
<dbReference type="InterPro" id="IPR056798">
    <property type="entry name" value="ADH_Fe_C"/>
</dbReference>
<evidence type="ECO:0000313" key="5">
    <source>
        <dbReference type="Proteomes" id="UP000050430"/>
    </source>
</evidence>
<accession>A0A0P6X9L4</accession>
<feature type="domain" description="Fe-containing alcohol dehydrogenase-like C-terminal" evidence="3">
    <location>
        <begin position="192"/>
        <end position="391"/>
    </location>
</feature>
<reference evidence="4 5" key="1">
    <citation type="submission" date="2015-07" db="EMBL/GenBank/DDBJ databases">
        <title>Genome sequence of Leptolinea tardivitalis DSM 16556.</title>
        <authorList>
            <person name="Hemp J."/>
            <person name="Ward L.M."/>
            <person name="Pace L.A."/>
            <person name="Fischer W.W."/>
        </authorList>
    </citation>
    <scope>NUCLEOTIDE SEQUENCE [LARGE SCALE GENOMIC DNA]</scope>
    <source>
        <strain evidence="4 5">YMTK-2</strain>
    </source>
</reference>
<dbReference type="Gene3D" id="1.20.1090.10">
    <property type="entry name" value="Dehydroquinate synthase-like - alpha domain"/>
    <property type="match status" value="1"/>
</dbReference>
<evidence type="ECO:0000313" key="4">
    <source>
        <dbReference type="EMBL" id="KPL71860.1"/>
    </source>
</evidence>
<feature type="domain" description="Alcohol dehydrogenase iron-type/glycerol dehydrogenase GldA" evidence="2">
    <location>
        <begin position="8"/>
        <end position="181"/>
    </location>
</feature>
<keyword evidence="1" id="KW-0560">Oxidoreductase</keyword>
<dbReference type="Pfam" id="PF25137">
    <property type="entry name" value="ADH_Fe_C"/>
    <property type="match status" value="1"/>
</dbReference>
<dbReference type="PANTHER" id="PTHR11496:SF104">
    <property type="entry name" value="3-DEOXY-ALPHA-D-MANNO-OCTULOSONATE 8-OXIDASE"/>
    <property type="match status" value="1"/>
</dbReference>
<dbReference type="OrthoDB" id="9815791at2"/>
<dbReference type="STRING" id="229920.ADM99_10640"/>
<keyword evidence="5" id="KW-1185">Reference proteome</keyword>
<evidence type="ECO:0000259" key="3">
    <source>
        <dbReference type="Pfam" id="PF25137"/>
    </source>
</evidence>
<organism evidence="4 5">
    <name type="scientific">Leptolinea tardivitalis</name>
    <dbReference type="NCBI Taxonomy" id="229920"/>
    <lineage>
        <taxon>Bacteria</taxon>
        <taxon>Bacillati</taxon>
        <taxon>Chloroflexota</taxon>
        <taxon>Anaerolineae</taxon>
        <taxon>Anaerolineales</taxon>
        <taxon>Anaerolineaceae</taxon>
        <taxon>Leptolinea</taxon>
    </lineage>
</organism>
<gene>
    <name evidence="4" type="ORF">ADM99_10640</name>
</gene>
<dbReference type="EMBL" id="LGCK01000010">
    <property type="protein sequence ID" value="KPL71860.1"/>
    <property type="molecule type" value="Genomic_DNA"/>
</dbReference>
<dbReference type="AlphaFoldDB" id="A0A0P6X9L4"/>
<dbReference type="Pfam" id="PF00465">
    <property type="entry name" value="Fe-ADH"/>
    <property type="match status" value="1"/>
</dbReference>
<dbReference type="RefSeq" id="WP_062420526.1">
    <property type="nucleotide sequence ID" value="NZ_BBYA01000002.1"/>
</dbReference>
<dbReference type="GO" id="GO:0046872">
    <property type="term" value="F:metal ion binding"/>
    <property type="evidence" value="ECO:0007669"/>
    <property type="project" value="InterPro"/>
</dbReference>
<dbReference type="CDD" id="cd08185">
    <property type="entry name" value="Fe-ADH-like"/>
    <property type="match status" value="1"/>
</dbReference>
<dbReference type="InterPro" id="IPR001670">
    <property type="entry name" value="ADH_Fe/GldA"/>
</dbReference>
<dbReference type="SUPFAM" id="SSF56796">
    <property type="entry name" value="Dehydroquinate synthase-like"/>
    <property type="match status" value="1"/>
</dbReference>
<dbReference type="PATRIC" id="fig|229920.5.peg.2043"/>
<evidence type="ECO:0000256" key="1">
    <source>
        <dbReference type="ARBA" id="ARBA00023002"/>
    </source>
</evidence>
<dbReference type="PANTHER" id="PTHR11496">
    <property type="entry name" value="ALCOHOL DEHYDROGENASE"/>
    <property type="match status" value="1"/>
</dbReference>
<dbReference type="Gene3D" id="3.40.50.1970">
    <property type="match status" value="1"/>
</dbReference>
<dbReference type="InterPro" id="IPR039697">
    <property type="entry name" value="Alcohol_dehydrogenase_Fe"/>
</dbReference>
<comment type="caution">
    <text evidence="4">The sequence shown here is derived from an EMBL/GenBank/DDBJ whole genome shotgun (WGS) entry which is preliminary data.</text>
</comment>
<name>A0A0P6X9L4_9CHLR</name>
<protein>
    <submittedName>
        <fullName evidence="4">Alcohol dehydrogenase</fullName>
    </submittedName>
</protein>